<dbReference type="Pfam" id="PF00581">
    <property type="entry name" value="Rhodanese"/>
    <property type="match status" value="1"/>
</dbReference>
<dbReference type="RefSeq" id="WP_103934445.1">
    <property type="nucleotide sequence ID" value="NZ_FNVA01000006.1"/>
</dbReference>
<evidence type="ECO:0000256" key="4">
    <source>
        <dbReference type="ARBA" id="ARBA00022989"/>
    </source>
</evidence>
<gene>
    <name evidence="8" type="ORF">SAMN05421819_3601</name>
</gene>
<accession>A0A1H6B921</accession>
<dbReference type="Proteomes" id="UP000236728">
    <property type="component" value="Unassembled WGS sequence"/>
</dbReference>
<feature type="transmembrane region" description="Helical" evidence="6">
    <location>
        <begin position="7"/>
        <end position="29"/>
    </location>
</feature>
<evidence type="ECO:0000256" key="3">
    <source>
        <dbReference type="ARBA" id="ARBA00022692"/>
    </source>
</evidence>
<dbReference type="Pfam" id="PF09335">
    <property type="entry name" value="VTT_dom"/>
    <property type="match status" value="1"/>
</dbReference>
<protein>
    <submittedName>
        <fullName evidence="8">Membrane protein DedA, SNARE-associated domain</fullName>
    </submittedName>
</protein>
<reference evidence="8 9" key="1">
    <citation type="submission" date="2016-10" db="EMBL/GenBank/DDBJ databases">
        <authorList>
            <person name="de Groot N.N."/>
        </authorList>
    </citation>
    <scope>NUCLEOTIDE SEQUENCE [LARGE SCALE GENOMIC DNA]</scope>
    <source>
        <strain evidence="8 9">DSM 22489</strain>
    </source>
</reference>
<organism evidence="8 9">
    <name type="scientific">Bryocella elongata</name>
    <dbReference type="NCBI Taxonomy" id="863522"/>
    <lineage>
        <taxon>Bacteria</taxon>
        <taxon>Pseudomonadati</taxon>
        <taxon>Acidobacteriota</taxon>
        <taxon>Terriglobia</taxon>
        <taxon>Terriglobales</taxon>
        <taxon>Acidobacteriaceae</taxon>
        <taxon>Bryocella</taxon>
    </lineage>
</organism>
<evidence type="ECO:0000256" key="6">
    <source>
        <dbReference type="SAM" id="Phobius"/>
    </source>
</evidence>
<feature type="transmembrane region" description="Helical" evidence="6">
    <location>
        <begin position="173"/>
        <end position="192"/>
    </location>
</feature>
<dbReference type="AlphaFoldDB" id="A0A1H6B921"/>
<sequence>MPSLLHLLVGHTYMVLFVWVLVEQGGVPVPSAPVMLAVGTMSAAHKLHVAYALPLVLFACMIADISWYYLGKRFGGRVLNLLCKFSLEAATCVEKTQGTVVRRGAITLLFSKWVPGLNTVAAPIAGQAGIPFGEFVIYDMAGTLAWASVWLFAGRFFGDVAKRSHEFFATLGHLGVLLVVLMALGVVVYRFMKRRQFVTELRGLRLEPAQLMAMIGDAEREGQEPPFIVDLRHPLDVLTEPLVLPGALRIGPDELRQRHELIPRDRDIILYCTCPSEETSAKVAMDLRRMGVRRVRPLRGGLQGWRDAGFPVDGVGVI</sequence>
<keyword evidence="3 6" id="KW-0812">Transmembrane</keyword>
<evidence type="ECO:0000256" key="1">
    <source>
        <dbReference type="ARBA" id="ARBA00004651"/>
    </source>
</evidence>
<dbReference type="OrthoDB" id="9782291at2"/>
<feature type="domain" description="Rhodanese" evidence="7">
    <location>
        <begin position="222"/>
        <end position="314"/>
    </location>
</feature>
<dbReference type="InterPro" id="IPR001763">
    <property type="entry name" value="Rhodanese-like_dom"/>
</dbReference>
<keyword evidence="9" id="KW-1185">Reference proteome</keyword>
<evidence type="ECO:0000259" key="7">
    <source>
        <dbReference type="PROSITE" id="PS50206"/>
    </source>
</evidence>
<dbReference type="PANTHER" id="PTHR42709:SF6">
    <property type="entry name" value="UNDECAPRENYL PHOSPHATE TRANSPORTER A"/>
    <property type="match status" value="1"/>
</dbReference>
<dbReference type="SMART" id="SM00450">
    <property type="entry name" value="RHOD"/>
    <property type="match status" value="1"/>
</dbReference>
<dbReference type="SUPFAM" id="SSF52821">
    <property type="entry name" value="Rhodanese/Cell cycle control phosphatase"/>
    <property type="match status" value="1"/>
</dbReference>
<proteinExistence type="predicted"/>
<feature type="transmembrane region" description="Helical" evidence="6">
    <location>
        <begin position="49"/>
        <end position="70"/>
    </location>
</feature>
<evidence type="ECO:0000256" key="2">
    <source>
        <dbReference type="ARBA" id="ARBA00022475"/>
    </source>
</evidence>
<dbReference type="PANTHER" id="PTHR42709">
    <property type="entry name" value="ALKALINE PHOSPHATASE LIKE PROTEIN"/>
    <property type="match status" value="1"/>
</dbReference>
<dbReference type="PROSITE" id="PS50206">
    <property type="entry name" value="RHODANESE_3"/>
    <property type="match status" value="1"/>
</dbReference>
<keyword evidence="2" id="KW-1003">Cell membrane</keyword>
<dbReference type="GO" id="GO:0005886">
    <property type="term" value="C:plasma membrane"/>
    <property type="evidence" value="ECO:0007669"/>
    <property type="project" value="UniProtKB-SubCell"/>
</dbReference>
<evidence type="ECO:0000313" key="9">
    <source>
        <dbReference type="Proteomes" id="UP000236728"/>
    </source>
</evidence>
<evidence type="ECO:0000313" key="8">
    <source>
        <dbReference type="EMBL" id="SEG56895.1"/>
    </source>
</evidence>
<comment type="subcellular location">
    <subcellularLocation>
        <location evidence="1">Cell membrane</location>
        <topology evidence="1">Multi-pass membrane protein</topology>
    </subcellularLocation>
</comment>
<dbReference type="InterPro" id="IPR051311">
    <property type="entry name" value="DedA_domain"/>
</dbReference>
<feature type="transmembrane region" description="Helical" evidence="6">
    <location>
        <begin position="135"/>
        <end position="153"/>
    </location>
</feature>
<name>A0A1H6B921_9BACT</name>
<dbReference type="EMBL" id="FNVA01000006">
    <property type="protein sequence ID" value="SEG56895.1"/>
    <property type="molecule type" value="Genomic_DNA"/>
</dbReference>
<evidence type="ECO:0000256" key="5">
    <source>
        <dbReference type="ARBA" id="ARBA00023136"/>
    </source>
</evidence>
<keyword evidence="5 6" id="KW-0472">Membrane</keyword>
<dbReference type="InterPro" id="IPR032816">
    <property type="entry name" value="VTT_dom"/>
</dbReference>
<dbReference type="InterPro" id="IPR036873">
    <property type="entry name" value="Rhodanese-like_dom_sf"/>
</dbReference>
<keyword evidence="4 6" id="KW-1133">Transmembrane helix</keyword>
<dbReference type="Gene3D" id="3.40.250.10">
    <property type="entry name" value="Rhodanese-like domain"/>
    <property type="match status" value="1"/>
</dbReference>